<accession>A0A073JS08</accession>
<proteinExistence type="predicted"/>
<dbReference type="SUPFAM" id="SSF102891">
    <property type="entry name" value="Hypothetical protein Ta1206"/>
    <property type="match status" value="1"/>
</dbReference>
<evidence type="ECO:0000313" key="2">
    <source>
        <dbReference type="Proteomes" id="UP000027822"/>
    </source>
</evidence>
<dbReference type="OrthoDB" id="2641826at2"/>
<gene>
    <name evidence="1" type="ORF">BAMA_10970</name>
</gene>
<dbReference type="STRING" id="574376.BAMA_10970"/>
<dbReference type="InterPro" id="IPR014931">
    <property type="entry name" value="DUF1805"/>
</dbReference>
<dbReference type="Proteomes" id="UP000027822">
    <property type="component" value="Unassembled WGS sequence"/>
</dbReference>
<comment type="caution">
    <text evidence="1">The sequence shown here is derived from an EMBL/GenBank/DDBJ whole genome shotgun (WGS) entry which is preliminary data.</text>
</comment>
<protein>
    <recommendedName>
        <fullName evidence="3">DUF1805 domain-containing protein</fullName>
    </recommendedName>
</protein>
<organism evidence="1 2">
    <name type="scientific">Bacillus manliponensis</name>
    <dbReference type="NCBI Taxonomy" id="574376"/>
    <lineage>
        <taxon>Bacteria</taxon>
        <taxon>Bacillati</taxon>
        <taxon>Bacillota</taxon>
        <taxon>Bacilli</taxon>
        <taxon>Bacillales</taxon>
        <taxon>Bacillaceae</taxon>
        <taxon>Bacillus</taxon>
        <taxon>Bacillus cereus group</taxon>
    </lineage>
</organism>
<dbReference type="InterPro" id="IPR036493">
    <property type="entry name" value="YunC_sf"/>
</dbReference>
<reference evidence="1 2" key="1">
    <citation type="submission" date="2014-06" db="EMBL/GenBank/DDBJ databases">
        <title>Draft genome sequence of Bacillus manliponensis JCM 15802 (MCCC 1A00708).</title>
        <authorList>
            <person name="Lai Q."/>
            <person name="Liu Y."/>
            <person name="Shao Z."/>
        </authorList>
    </citation>
    <scope>NUCLEOTIDE SEQUENCE [LARGE SCALE GENOMIC DNA]</scope>
    <source>
        <strain evidence="1 2">JCM 15802</strain>
    </source>
</reference>
<name>A0A073JS08_9BACI</name>
<keyword evidence="2" id="KW-1185">Reference proteome</keyword>
<dbReference type="eggNOG" id="COG3377">
    <property type="taxonomic scope" value="Bacteria"/>
</dbReference>
<sequence>MVNIEPIVIDNYTFIAVSVKLPKTNLLAVMSDKGYIMCGALDVGLLNEKLADRGIIAGRAVGVRTIEQLLEAPLESVTIEAENLGIPAGTIGKDALLKMI</sequence>
<dbReference type="AlphaFoldDB" id="A0A073JS08"/>
<evidence type="ECO:0000313" key="1">
    <source>
        <dbReference type="EMBL" id="KEK17869.1"/>
    </source>
</evidence>
<dbReference type="Pfam" id="PF08827">
    <property type="entry name" value="DUF1805"/>
    <property type="match status" value="1"/>
</dbReference>
<evidence type="ECO:0008006" key="3">
    <source>
        <dbReference type="Google" id="ProtNLM"/>
    </source>
</evidence>
<dbReference type="EMBL" id="JOTN01000021">
    <property type="protein sequence ID" value="KEK17869.1"/>
    <property type="molecule type" value="Genomic_DNA"/>
</dbReference>
<dbReference type="Gene3D" id="3.30.1980.10">
    <property type="entry name" value="Hypothetical protein YunC"/>
    <property type="match status" value="1"/>
</dbReference>
<dbReference type="RefSeq" id="WP_034642428.1">
    <property type="nucleotide sequence ID" value="NZ_CBCSJC010000022.1"/>
</dbReference>